<comment type="caution">
    <text evidence="1">The sequence shown here is derived from an EMBL/GenBank/DDBJ whole genome shotgun (WGS) entry which is preliminary data.</text>
</comment>
<protein>
    <submittedName>
        <fullName evidence="1">Uncharacterized protein</fullName>
    </submittedName>
</protein>
<evidence type="ECO:0000313" key="2">
    <source>
        <dbReference type="Proteomes" id="UP000308330"/>
    </source>
</evidence>
<dbReference type="RefSeq" id="WP_137102297.1">
    <property type="nucleotide sequence ID" value="NZ_PYUE01000004.1"/>
</dbReference>
<keyword evidence="2" id="KW-1185">Reference proteome</keyword>
<dbReference type="Proteomes" id="UP000308330">
    <property type="component" value="Unassembled WGS sequence"/>
</dbReference>
<name>A0ABY2SXA4_9BACI</name>
<evidence type="ECO:0000313" key="1">
    <source>
        <dbReference type="EMBL" id="TKI47921.1"/>
    </source>
</evidence>
<accession>A0ABY2SXA4</accession>
<dbReference type="EMBL" id="SZPT01000002">
    <property type="protein sequence ID" value="TKI47921.1"/>
    <property type="molecule type" value="Genomic_DNA"/>
</dbReference>
<sequence>MPDNAPDLIERKQFNNLLQHHTYKKVTILRALALYGKTTFLSSWLKNKEEAIAWVSLDAADNDPIRYWTYAVHAVAKA</sequence>
<organism evidence="1 2">
    <name type="scientific">Lysinibacillus tabacifolii</name>
    <dbReference type="NCBI Taxonomy" id="1173107"/>
    <lineage>
        <taxon>Bacteria</taxon>
        <taxon>Bacillati</taxon>
        <taxon>Bacillota</taxon>
        <taxon>Bacilli</taxon>
        <taxon>Bacillales</taxon>
        <taxon>Bacillaceae</taxon>
        <taxon>Lysinibacillus</taxon>
    </lineage>
</organism>
<proteinExistence type="predicted"/>
<reference evidence="1 2" key="1">
    <citation type="submission" date="2019-04" db="EMBL/GenBank/DDBJ databases">
        <title>Lysinibacillus genome sequencing.</title>
        <authorList>
            <person name="Dunlap C."/>
        </authorList>
    </citation>
    <scope>NUCLEOTIDE SEQUENCE [LARGE SCALE GENOMIC DNA]</scope>
    <source>
        <strain evidence="1 2">KCTC 33042</strain>
    </source>
</reference>
<gene>
    <name evidence="1" type="ORF">FC748_09765</name>
</gene>